<evidence type="ECO:0000256" key="4">
    <source>
        <dbReference type="ARBA" id="ARBA00022989"/>
    </source>
</evidence>
<feature type="domain" description="Amino acid transporter transmembrane" evidence="8">
    <location>
        <begin position="65"/>
        <end position="430"/>
    </location>
</feature>
<feature type="transmembrane region" description="Helical" evidence="7">
    <location>
        <begin position="408"/>
        <end position="430"/>
    </location>
</feature>
<dbReference type="PANTHER" id="PTHR22950:SF461">
    <property type="entry name" value="AMINO ACID TRANSPORTER TRANSMEMBRANE DOMAIN-CONTAINING PROTEIN"/>
    <property type="match status" value="1"/>
</dbReference>
<evidence type="ECO:0000259" key="8">
    <source>
        <dbReference type="Pfam" id="PF01490"/>
    </source>
</evidence>
<evidence type="ECO:0000256" key="3">
    <source>
        <dbReference type="ARBA" id="ARBA00022692"/>
    </source>
</evidence>
<keyword evidence="4 7" id="KW-1133">Transmembrane helix</keyword>
<feature type="transmembrane region" description="Helical" evidence="7">
    <location>
        <begin position="68"/>
        <end position="87"/>
    </location>
</feature>
<feature type="transmembrane region" description="Helical" evidence="7">
    <location>
        <begin position="477"/>
        <end position="505"/>
    </location>
</feature>
<sequence length="520" mass="57613">MYLAAVQRRREGTKVDNSFSNNADPNVLQNEKTDAENVDVTAVDGSVPGWALSEELAQASRALRTATWLNVFYLITTDILGPTSAPWSFSQLGYVPGVLLYVFMGAAAAYTGWQIWRMYLGMDSDRFPLRNYADLAGRIFGKTAEHIINVLQCIQLLFNVAVIILGNGQGLSQVAVNGNVCFTVLVLIWALAGMFVGQIRSLKNFGWLANFAIWLNLLVIFITMGVVAHTAPNYVGSAAQNQTTGTIVQTAAFIDNNLYQKIVGVMQIVYSYGGAMMFVNFLAEMKRPFDFWKGMVVAQLVIFSCYMFYGIFVYAYQGQFTMNPGNQGISDYAYQTATNVLQLVSALIAAGLYGNVGLKVVYNTIIEDLLRGPKLNSKKGRYLWVVLVVVYWAIAYVIASAIPQFSNISSLVAAVCILQFTYTFPPLFMLGYEIQRDAILPEEYVDERTGLPGKRVDTWRDFSRWKRGFARRWYIKLFNLLFFLAALATAGLSIYSSIVAIIAGFQNSPAATSFGCGSPV</sequence>
<protein>
    <recommendedName>
        <fullName evidence="8">Amino acid transporter transmembrane domain-containing protein</fullName>
    </recommendedName>
</protein>
<feature type="transmembrane region" description="Helical" evidence="7">
    <location>
        <begin position="340"/>
        <end position="362"/>
    </location>
</feature>
<comment type="subcellular location">
    <subcellularLocation>
        <location evidence="1">Membrane</location>
        <topology evidence="1">Multi-pass membrane protein</topology>
    </subcellularLocation>
</comment>
<feature type="transmembrane region" description="Helical" evidence="7">
    <location>
        <begin position="147"/>
        <end position="168"/>
    </location>
</feature>
<dbReference type="GO" id="GO:0016020">
    <property type="term" value="C:membrane"/>
    <property type="evidence" value="ECO:0007669"/>
    <property type="project" value="UniProtKB-SubCell"/>
</dbReference>
<reference evidence="9 10" key="1">
    <citation type="submission" date="2016-07" db="EMBL/GenBank/DDBJ databases">
        <title>Pervasive Adenine N6-methylation of Active Genes in Fungi.</title>
        <authorList>
            <consortium name="DOE Joint Genome Institute"/>
            <person name="Mondo S.J."/>
            <person name="Dannebaum R.O."/>
            <person name="Kuo R.C."/>
            <person name="Labutti K."/>
            <person name="Haridas S."/>
            <person name="Kuo A."/>
            <person name="Salamov A."/>
            <person name="Ahrendt S.R."/>
            <person name="Lipzen A."/>
            <person name="Sullivan W."/>
            <person name="Andreopoulos W.B."/>
            <person name="Clum A."/>
            <person name="Lindquist E."/>
            <person name="Daum C."/>
            <person name="Ramamoorthy G.K."/>
            <person name="Gryganskyi A."/>
            <person name="Culley D."/>
            <person name="Magnuson J.K."/>
            <person name="James T.Y."/>
            <person name="O'Malley M.A."/>
            <person name="Stajich J.E."/>
            <person name="Spatafora J.W."/>
            <person name="Visel A."/>
            <person name="Grigoriev I.V."/>
        </authorList>
    </citation>
    <scope>NUCLEOTIDE SEQUENCE [LARGE SCALE GENOMIC DNA]</scope>
    <source>
        <strain evidence="9 10">NRRL 3301</strain>
    </source>
</reference>
<evidence type="ECO:0000256" key="2">
    <source>
        <dbReference type="ARBA" id="ARBA00008066"/>
    </source>
</evidence>
<keyword evidence="5 7" id="KW-0472">Membrane</keyword>
<keyword evidence="10" id="KW-1185">Reference proteome</keyword>
<dbReference type="STRING" id="101127.A0A1X2GA18"/>
<dbReference type="PANTHER" id="PTHR22950">
    <property type="entry name" value="AMINO ACID TRANSPORTER"/>
    <property type="match status" value="1"/>
</dbReference>
<evidence type="ECO:0000256" key="5">
    <source>
        <dbReference type="ARBA" id="ARBA00023136"/>
    </source>
</evidence>
<dbReference type="EMBL" id="MCGT01000028">
    <property type="protein sequence ID" value="ORX48818.1"/>
    <property type="molecule type" value="Genomic_DNA"/>
</dbReference>
<evidence type="ECO:0000256" key="1">
    <source>
        <dbReference type="ARBA" id="ARBA00004141"/>
    </source>
</evidence>
<evidence type="ECO:0000256" key="6">
    <source>
        <dbReference type="SAM" id="MobiDB-lite"/>
    </source>
</evidence>
<evidence type="ECO:0000313" key="9">
    <source>
        <dbReference type="EMBL" id="ORX48818.1"/>
    </source>
</evidence>
<name>A0A1X2GA18_9FUNG</name>
<evidence type="ECO:0000256" key="7">
    <source>
        <dbReference type="SAM" id="Phobius"/>
    </source>
</evidence>
<dbReference type="AlphaFoldDB" id="A0A1X2GA18"/>
<feature type="transmembrane region" description="Helical" evidence="7">
    <location>
        <begin position="295"/>
        <end position="316"/>
    </location>
</feature>
<comment type="caution">
    <text evidence="9">The sequence shown here is derived from an EMBL/GenBank/DDBJ whole genome shotgun (WGS) entry which is preliminary data.</text>
</comment>
<keyword evidence="3 7" id="KW-0812">Transmembrane</keyword>
<dbReference type="InterPro" id="IPR013057">
    <property type="entry name" value="AA_transpt_TM"/>
</dbReference>
<organism evidence="9 10">
    <name type="scientific">Hesseltinella vesiculosa</name>
    <dbReference type="NCBI Taxonomy" id="101127"/>
    <lineage>
        <taxon>Eukaryota</taxon>
        <taxon>Fungi</taxon>
        <taxon>Fungi incertae sedis</taxon>
        <taxon>Mucoromycota</taxon>
        <taxon>Mucoromycotina</taxon>
        <taxon>Mucoromycetes</taxon>
        <taxon>Mucorales</taxon>
        <taxon>Cunninghamellaceae</taxon>
        <taxon>Hesseltinella</taxon>
    </lineage>
</organism>
<feature type="transmembrane region" description="Helical" evidence="7">
    <location>
        <begin position="208"/>
        <end position="228"/>
    </location>
</feature>
<dbReference type="GO" id="GO:0015179">
    <property type="term" value="F:L-amino acid transmembrane transporter activity"/>
    <property type="evidence" value="ECO:0007669"/>
    <property type="project" value="TreeGrafter"/>
</dbReference>
<comment type="similarity">
    <text evidence="2">Belongs to the amino acid/polyamine transporter 2 family.</text>
</comment>
<dbReference type="OrthoDB" id="40134at2759"/>
<evidence type="ECO:0000313" key="10">
    <source>
        <dbReference type="Proteomes" id="UP000242146"/>
    </source>
</evidence>
<feature type="transmembrane region" description="Helical" evidence="7">
    <location>
        <begin position="93"/>
        <end position="113"/>
    </location>
</feature>
<gene>
    <name evidence="9" type="ORF">DM01DRAFT_1291785</name>
</gene>
<feature type="transmembrane region" description="Helical" evidence="7">
    <location>
        <begin position="382"/>
        <end position="402"/>
    </location>
</feature>
<proteinExistence type="inferred from homology"/>
<feature type="region of interest" description="Disordered" evidence="6">
    <location>
        <begin position="1"/>
        <end position="27"/>
    </location>
</feature>
<feature type="transmembrane region" description="Helical" evidence="7">
    <location>
        <begin position="262"/>
        <end position="283"/>
    </location>
</feature>
<dbReference type="Proteomes" id="UP000242146">
    <property type="component" value="Unassembled WGS sequence"/>
</dbReference>
<feature type="transmembrane region" description="Helical" evidence="7">
    <location>
        <begin position="174"/>
        <end position="196"/>
    </location>
</feature>
<accession>A0A1X2GA18</accession>
<dbReference type="Pfam" id="PF01490">
    <property type="entry name" value="Aa_trans"/>
    <property type="match status" value="1"/>
</dbReference>
<feature type="compositionally biased region" description="Polar residues" evidence="6">
    <location>
        <begin position="15"/>
        <end position="27"/>
    </location>
</feature>